<keyword evidence="2" id="KW-1133">Transmembrane helix</keyword>
<evidence type="ECO:0000256" key="1">
    <source>
        <dbReference type="SAM" id="MobiDB-lite"/>
    </source>
</evidence>
<dbReference type="OrthoDB" id="7622721at2"/>
<dbReference type="AlphaFoldDB" id="C1BA57"/>
<dbReference type="KEGG" id="rop:ROP_43130"/>
<dbReference type="EMBL" id="AP011115">
    <property type="protein sequence ID" value="BAH52560.1"/>
    <property type="molecule type" value="Genomic_DNA"/>
</dbReference>
<feature type="transmembrane region" description="Helical" evidence="2">
    <location>
        <begin position="39"/>
        <end position="60"/>
    </location>
</feature>
<evidence type="ECO:0000313" key="3">
    <source>
        <dbReference type="EMBL" id="BAH52560.1"/>
    </source>
</evidence>
<keyword evidence="2" id="KW-0472">Membrane</keyword>
<gene>
    <name evidence="3" type="ordered locus">ROP_43130</name>
</gene>
<accession>C1BA57</accession>
<feature type="region of interest" description="Disordered" evidence="1">
    <location>
        <begin position="1"/>
        <end position="30"/>
    </location>
</feature>
<proteinExistence type="predicted"/>
<evidence type="ECO:0000313" key="4">
    <source>
        <dbReference type="Proteomes" id="UP000002212"/>
    </source>
</evidence>
<dbReference type="PATRIC" id="fig|632772.20.peg.4518"/>
<name>C1BA57_RHOOB</name>
<feature type="compositionally biased region" description="Basic and acidic residues" evidence="1">
    <location>
        <begin position="15"/>
        <end position="30"/>
    </location>
</feature>
<dbReference type="Proteomes" id="UP000002212">
    <property type="component" value="Chromosome"/>
</dbReference>
<keyword evidence="2" id="KW-0812">Transmembrane</keyword>
<dbReference type="HOGENOM" id="CLU_438582_0_0_11"/>
<dbReference type="RefSeq" id="WP_012691489.1">
    <property type="nucleotide sequence ID" value="NC_012522.1"/>
</dbReference>
<evidence type="ECO:0000256" key="2">
    <source>
        <dbReference type="SAM" id="Phobius"/>
    </source>
</evidence>
<reference evidence="3 4" key="1">
    <citation type="submission" date="2009-03" db="EMBL/GenBank/DDBJ databases">
        <title>Comparison of the complete genome sequences of Rhodococcus erythropolis PR4 and Rhodococcus opacus B4.</title>
        <authorList>
            <person name="Takarada H."/>
            <person name="Sekine M."/>
            <person name="Hosoyama A."/>
            <person name="Yamada R."/>
            <person name="Fujisawa T."/>
            <person name="Omata S."/>
            <person name="Shimizu A."/>
            <person name="Tsukatani N."/>
            <person name="Tanikawa S."/>
            <person name="Fujita N."/>
            <person name="Harayama S."/>
        </authorList>
    </citation>
    <scope>NUCLEOTIDE SEQUENCE [LARGE SCALE GENOMIC DNA]</scope>
    <source>
        <strain evidence="3 4">B4</strain>
    </source>
</reference>
<organism evidence="3 4">
    <name type="scientific">Rhodococcus opacus (strain B4)</name>
    <dbReference type="NCBI Taxonomy" id="632772"/>
    <lineage>
        <taxon>Bacteria</taxon>
        <taxon>Bacillati</taxon>
        <taxon>Actinomycetota</taxon>
        <taxon>Actinomycetes</taxon>
        <taxon>Mycobacteriales</taxon>
        <taxon>Nocardiaceae</taxon>
        <taxon>Rhodococcus</taxon>
    </lineage>
</organism>
<protein>
    <submittedName>
        <fullName evidence="3">Hypothetical membrane protein</fullName>
    </submittedName>
</protein>
<feature type="region of interest" description="Disordered" evidence="1">
    <location>
        <begin position="630"/>
        <end position="649"/>
    </location>
</feature>
<dbReference type="STRING" id="632772.ROP_43130"/>
<sequence length="649" mass="68200">MSDDDAASGDGTPEPPERPQSDKTDYFPGEHGRSVPRSAWLILGAALVILLAFLVARPAWFTHDADDMSLDVPADRHFTKTLAGSGHVDGVWLTDDSPSTSYLVTLPADSTRDETRLHLTGSSQIPGNSTVFLSVSMDGQQVYKKELPTGEKDIDAYVTVPDQIADDGQVRIQVRADGTRHDETCTTDHSAGMQIHLDPATVVEAALAEPIHTVRDAVVSWDRRLTVVLADQADQWRTTAAQLGMALTREGHQVRFADTLPAADVDNAILVGPYATLSDRDGWSPSPESGADTADGTAVGTIDGTAVGTIDGTAVVAVTVPDGSLISRYLTGQAVTTADFVGGDPRAVAATPLTGDQVALAALGADMSVGQITETRRWRIGYSLADLPGGRLPQSVRVEMQLPASPSDLTWILNAELNGHLVGSVPLNPTAGTVTIALPPQDALLENALTLSVERDRDLGGCDVRVTSYPIQLQPGSALQLGDETGAGFTALPRGLAPGFAVYAPGPDGIDVIQQLNAIVPTTTKFVPAQYNPDFLWSGQPSPGEPFILIGQSPDVNPLVRIQDGRITSGPNASALDIPSFDNGILVQTVTSTSGAPGLMIQYMGDIGTTQLPGFGTESALVVTPQDSFAINGDGTIAPSEPPRQDPPR</sequence>